<evidence type="ECO:0000313" key="19">
    <source>
        <dbReference type="Proteomes" id="UP000321571"/>
    </source>
</evidence>
<evidence type="ECO:0000256" key="7">
    <source>
        <dbReference type="ARBA" id="ARBA00022723"/>
    </source>
</evidence>
<evidence type="ECO:0000313" key="18">
    <source>
        <dbReference type="EMBL" id="TXL63314.1"/>
    </source>
</evidence>
<dbReference type="AlphaFoldDB" id="A0A5C8NNB8"/>
<dbReference type="FunFam" id="3.40.50.620:FF:000063">
    <property type="entry name" value="Isoleucine--tRNA ligase"/>
    <property type="match status" value="1"/>
</dbReference>
<dbReference type="SUPFAM" id="SSF52374">
    <property type="entry name" value="Nucleotidylyl transferase"/>
    <property type="match status" value="1"/>
</dbReference>
<evidence type="ECO:0000256" key="9">
    <source>
        <dbReference type="ARBA" id="ARBA00022833"/>
    </source>
</evidence>
<evidence type="ECO:0000256" key="2">
    <source>
        <dbReference type="ARBA" id="ARBA00004496"/>
    </source>
</evidence>
<dbReference type="NCBIfam" id="TIGR00392">
    <property type="entry name" value="ileS"/>
    <property type="match status" value="1"/>
</dbReference>
<dbReference type="Pfam" id="PF00133">
    <property type="entry name" value="tRNA-synt_1"/>
    <property type="match status" value="1"/>
</dbReference>
<gene>
    <name evidence="15" type="primary">ileS</name>
    <name evidence="18" type="ORF">FHP06_00955</name>
</gene>
<dbReference type="InterPro" id="IPR013155">
    <property type="entry name" value="M/V/L/I-tRNA-synth_anticd-bd"/>
</dbReference>
<comment type="similarity">
    <text evidence="3 15">Belongs to the class-I aminoacyl-tRNA synthetase family. IleS type 2 subfamily.</text>
</comment>
<evidence type="ECO:0000256" key="14">
    <source>
        <dbReference type="ARBA" id="ARBA00048359"/>
    </source>
</evidence>
<keyword evidence="9 15" id="KW-0862">Zinc</keyword>
<dbReference type="SUPFAM" id="SSF47323">
    <property type="entry name" value="Anticodon-binding domain of a subclass of class I aminoacyl-tRNA synthetases"/>
    <property type="match status" value="1"/>
</dbReference>
<feature type="domain" description="Methionyl/Valyl/Leucyl/Isoleucyl-tRNA synthetase anticodon-binding" evidence="17">
    <location>
        <begin position="665"/>
        <end position="810"/>
    </location>
</feature>
<keyword evidence="8 15" id="KW-0547">Nucleotide-binding</keyword>
<evidence type="ECO:0000256" key="10">
    <source>
        <dbReference type="ARBA" id="ARBA00022840"/>
    </source>
</evidence>
<evidence type="ECO:0000256" key="12">
    <source>
        <dbReference type="ARBA" id="ARBA00023146"/>
    </source>
</evidence>
<dbReference type="SUPFAM" id="SSF50677">
    <property type="entry name" value="ValRS/IleRS/LeuRS editing domain"/>
    <property type="match status" value="1"/>
</dbReference>
<dbReference type="HAMAP" id="MF_02003">
    <property type="entry name" value="Ile_tRNA_synth_type2"/>
    <property type="match status" value="1"/>
</dbReference>
<evidence type="ECO:0000256" key="1">
    <source>
        <dbReference type="ARBA" id="ARBA00001947"/>
    </source>
</evidence>
<evidence type="ECO:0000256" key="8">
    <source>
        <dbReference type="ARBA" id="ARBA00022741"/>
    </source>
</evidence>
<dbReference type="Gene3D" id="3.30.720.200">
    <property type="match status" value="1"/>
</dbReference>
<comment type="caution">
    <text evidence="18">The sequence shown here is derived from an EMBL/GenBank/DDBJ whole genome shotgun (WGS) entry which is preliminary data.</text>
</comment>
<protein>
    <recommendedName>
        <fullName evidence="15">Isoleucine--tRNA ligase</fullName>
        <ecNumber evidence="15">6.1.1.5</ecNumber>
    </recommendedName>
    <alternativeName>
        <fullName evidence="15">Isoleucyl-tRNA synthetase</fullName>
        <shortName evidence="15">IleRS</shortName>
    </alternativeName>
</protein>
<dbReference type="Pfam" id="PF08264">
    <property type="entry name" value="Anticodon_1"/>
    <property type="match status" value="1"/>
</dbReference>
<feature type="binding site" evidence="15">
    <location>
        <position position="581"/>
    </location>
    <ligand>
        <name>ATP</name>
        <dbReference type="ChEBI" id="CHEBI:30616"/>
    </ligand>
</feature>
<dbReference type="GO" id="GO:0000049">
    <property type="term" value="F:tRNA binding"/>
    <property type="evidence" value="ECO:0007669"/>
    <property type="project" value="InterPro"/>
</dbReference>
<evidence type="ECO:0000259" key="16">
    <source>
        <dbReference type="Pfam" id="PF00133"/>
    </source>
</evidence>
<comment type="domain">
    <text evidence="15">IleRS has two distinct active sites: one for aminoacylation and one for editing. The misactivated valine is translocated from the active site to the editing site, which sterically excludes the correctly activated isoleucine. The single editing site contains two valyl binding pockets, one specific for each substrate (Val-AMP or Val-tRNA(Ile)).</text>
</comment>
<dbReference type="Gene3D" id="3.90.740.10">
    <property type="entry name" value="Valyl/Leucyl/Isoleucyl-tRNA synthetase, editing domain"/>
    <property type="match status" value="1"/>
</dbReference>
<dbReference type="GO" id="GO:0005737">
    <property type="term" value="C:cytoplasm"/>
    <property type="evidence" value="ECO:0007669"/>
    <property type="project" value="UniProtKB-SubCell"/>
</dbReference>
<accession>A0A5C8NNB8</accession>
<dbReference type="EC" id="6.1.1.5" evidence="15"/>
<name>A0A5C8NNB8_9ACTN</name>
<dbReference type="Pfam" id="PF19302">
    <property type="entry name" value="DUF5915"/>
    <property type="match status" value="1"/>
</dbReference>
<dbReference type="Proteomes" id="UP000321571">
    <property type="component" value="Unassembled WGS sequence"/>
</dbReference>
<evidence type="ECO:0000256" key="6">
    <source>
        <dbReference type="ARBA" id="ARBA00022598"/>
    </source>
</evidence>
<keyword evidence="6 15" id="KW-0436">Ligase</keyword>
<dbReference type="PANTHER" id="PTHR42780">
    <property type="entry name" value="SOLEUCYL-TRNA SYNTHETASE"/>
    <property type="match status" value="1"/>
</dbReference>
<keyword evidence="5 15" id="KW-0963">Cytoplasm</keyword>
<comment type="subcellular location">
    <subcellularLocation>
        <location evidence="2 15">Cytoplasm</location>
    </subcellularLocation>
</comment>
<dbReference type="PRINTS" id="PR00984">
    <property type="entry name" value="TRNASYNTHILE"/>
</dbReference>
<comment type="subunit">
    <text evidence="4 15">Monomer.</text>
</comment>
<dbReference type="Gene3D" id="1.10.730.10">
    <property type="entry name" value="Isoleucyl-tRNA Synthetase, Domain 1"/>
    <property type="match status" value="1"/>
</dbReference>
<feature type="short sequence motif" description="'HIGH' region" evidence="15">
    <location>
        <begin position="30"/>
        <end position="40"/>
    </location>
</feature>
<evidence type="ECO:0000256" key="3">
    <source>
        <dbReference type="ARBA" id="ARBA00007078"/>
    </source>
</evidence>
<reference evidence="18 19" key="1">
    <citation type="submission" date="2019-06" db="EMBL/GenBank/DDBJ databases">
        <title>Aeromicrobium sp. nov., isolated from a maize field.</title>
        <authorList>
            <person name="Lin S.-Y."/>
            <person name="Tsai C.-F."/>
            <person name="Young C.-C."/>
        </authorList>
    </citation>
    <scope>NUCLEOTIDE SEQUENCE [LARGE SCALE GENOMIC DNA]</scope>
    <source>
        <strain evidence="18 19">CC-CFT486</strain>
    </source>
</reference>
<feature type="domain" description="Aminoacyl-tRNA synthetase class Ia" evidence="16">
    <location>
        <begin position="2"/>
        <end position="608"/>
    </location>
</feature>
<dbReference type="OrthoDB" id="9810365at2"/>
<dbReference type="FunFam" id="3.40.50.620:FF:000075">
    <property type="entry name" value="Isoleucine--tRNA ligase"/>
    <property type="match status" value="1"/>
</dbReference>
<evidence type="ECO:0000256" key="5">
    <source>
        <dbReference type="ARBA" id="ARBA00022490"/>
    </source>
</evidence>
<organism evidence="18 19">
    <name type="scientific">Aeromicrobium terrae</name>
    <dbReference type="NCBI Taxonomy" id="2498846"/>
    <lineage>
        <taxon>Bacteria</taxon>
        <taxon>Bacillati</taxon>
        <taxon>Actinomycetota</taxon>
        <taxon>Actinomycetes</taxon>
        <taxon>Propionibacteriales</taxon>
        <taxon>Nocardioidaceae</taxon>
        <taxon>Aeromicrobium</taxon>
    </lineage>
</organism>
<dbReference type="GO" id="GO:0008270">
    <property type="term" value="F:zinc ion binding"/>
    <property type="evidence" value="ECO:0007669"/>
    <property type="project" value="UniProtKB-UniRule"/>
</dbReference>
<dbReference type="EMBL" id="VDUX01000001">
    <property type="protein sequence ID" value="TXL63314.1"/>
    <property type="molecule type" value="Genomic_DNA"/>
</dbReference>
<comment type="cofactor">
    <cofactor evidence="1 15">
        <name>Zn(2+)</name>
        <dbReference type="ChEBI" id="CHEBI:29105"/>
    </cofactor>
</comment>
<dbReference type="InterPro" id="IPR023586">
    <property type="entry name" value="Ile-tRNA-ligase_type2"/>
</dbReference>
<keyword evidence="19" id="KW-1185">Reference proteome</keyword>
<dbReference type="GO" id="GO:0004822">
    <property type="term" value="F:isoleucine-tRNA ligase activity"/>
    <property type="evidence" value="ECO:0007669"/>
    <property type="project" value="UniProtKB-UniRule"/>
</dbReference>
<comment type="catalytic activity">
    <reaction evidence="14 15">
        <text>tRNA(Ile) + L-isoleucine + ATP = L-isoleucyl-tRNA(Ile) + AMP + diphosphate</text>
        <dbReference type="Rhea" id="RHEA:11060"/>
        <dbReference type="Rhea" id="RHEA-COMP:9666"/>
        <dbReference type="Rhea" id="RHEA-COMP:9695"/>
        <dbReference type="ChEBI" id="CHEBI:30616"/>
        <dbReference type="ChEBI" id="CHEBI:33019"/>
        <dbReference type="ChEBI" id="CHEBI:58045"/>
        <dbReference type="ChEBI" id="CHEBI:78442"/>
        <dbReference type="ChEBI" id="CHEBI:78528"/>
        <dbReference type="ChEBI" id="CHEBI:456215"/>
        <dbReference type="EC" id="6.1.1.5"/>
    </reaction>
</comment>
<dbReference type="CDD" id="cd07961">
    <property type="entry name" value="Anticodon_Ia_Ile_ABEc"/>
    <property type="match status" value="1"/>
</dbReference>
<dbReference type="GO" id="GO:0006428">
    <property type="term" value="P:isoleucyl-tRNA aminoacylation"/>
    <property type="evidence" value="ECO:0007669"/>
    <property type="project" value="UniProtKB-UniRule"/>
</dbReference>
<keyword evidence="7 15" id="KW-0479">Metal-binding</keyword>
<dbReference type="InterPro" id="IPR009080">
    <property type="entry name" value="tRNAsynth_Ia_anticodon-bd"/>
</dbReference>
<dbReference type="GO" id="GO:0005524">
    <property type="term" value="F:ATP binding"/>
    <property type="evidence" value="ECO:0007669"/>
    <property type="project" value="UniProtKB-UniRule"/>
</dbReference>
<dbReference type="InterPro" id="IPR033709">
    <property type="entry name" value="Anticodon_Ile_ABEc"/>
</dbReference>
<dbReference type="InterPro" id="IPR014729">
    <property type="entry name" value="Rossmann-like_a/b/a_fold"/>
</dbReference>
<sequence length="1020" mass="113472">MDLWAEQGTFEATLKATEDAPRWTFYEGPPTANGTPGTHHVEARVFKDVFPRFKTMQGHHVERKAGWDCHGLPVEIAVEKELGFNGKPDIEAFGIAEFNARCREAVLRNVDLFEEMTDRMGYWVDMSDPYRTMDAPYVESVWWALAQIFDKGLLVEDFRVAPYCPRCGTTLSDHELAQGYETITDPSVYVRFPLTSGPYAGTASLLVWTTTPWTLVSNALVAVKDDVSYVTATNGTETVVVAEPLVEHALGEGWTVQDTFAGADMVGWTYQRPFDLIEWPDDHAHFVVAEEYVTTTDGTGLVHQSPAFGEDDFASVRRNGVAMVNPIGEDGHFLADVGLVGGQFFREANDALLTDLTHRDLLFHQVPYEHSYPHCWRCHTPLMYYALPAWYIRTTAIKDELIAQNENTAWYPNTIKHGRYGDWLNNNIDWALSRNRFWGTPLPIWRSEADPTKLVCVDSLARLSELTGRDLSDLDPHRPFIDEVTFELDGDTYRRVPEVIDAWFDSGSMPFAQWGYPHVEGSEEKFQRAYPAQYICEAIDQTRGWFYSLMAVGTLVFDKSSYESVVCLGHILAEDGRKMSKHLGNILLPMPLMDEHGADALRWFMACSGSPWSARRIGHTALSEIVRKVLLTYWNTAAFQALYANANDWTPGSPAPTVAERPAMDRWVLGEAHRLTQQVTDAFEQFDTQRAGAQIAAYVDLLSNWYVRRSRRRFWAGDPAALATLHETLYLVTLLMAPLTPFVTERVWQDLFASTSDELPPSVHLATWPTVDGSLVDDDLDAQMRLARRIVELGRSARAEAKAKTRQPLRRAVVATSAWNQLGEELRAQIAEELNVGALESFATTGDLVDHTAKGNFRALGKRFAKDTPKVAAAIAAADAAELAASLSASGAATVSVDGAEVEVGPDDVIVSERPREGWSVVNDQGETVALDLELDDALRRAGVAREVVRAVQEARKASGLEVTDRITLRWTGGDAVTDALAVHGQEVADEVLAVELTQDASAADHGDHELDLRFSLAKA</sequence>
<evidence type="ECO:0000256" key="13">
    <source>
        <dbReference type="ARBA" id="ARBA00025217"/>
    </source>
</evidence>
<evidence type="ECO:0000256" key="4">
    <source>
        <dbReference type="ARBA" id="ARBA00011245"/>
    </source>
</evidence>
<dbReference type="InterPro" id="IPR009008">
    <property type="entry name" value="Val/Leu/Ile-tRNA-synth_edit"/>
</dbReference>
<dbReference type="Gene3D" id="3.40.50.620">
    <property type="entry name" value="HUPs"/>
    <property type="match status" value="2"/>
</dbReference>
<keyword evidence="12 15" id="KW-0030">Aminoacyl-tRNA synthetase</keyword>
<evidence type="ECO:0000256" key="15">
    <source>
        <dbReference type="HAMAP-Rule" id="MF_02003"/>
    </source>
</evidence>
<keyword evidence="10 15" id="KW-0067">ATP-binding</keyword>
<evidence type="ECO:0000256" key="11">
    <source>
        <dbReference type="ARBA" id="ARBA00022917"/>
    </source>
</evidence>
<proteinExistence type="inferred from homology"/>
<feature type="short sequence motif" description="'KMSKS' region" evidence="15">
    <location>
        <begin position="578"/>
        <end position="582"/>
    </location>
</feature>
<dbReference type="InterPro" id="IPR002301">
    <property type="entry name" value="Ile-tRNA-ligase"/>
</dbReference>
<keyword evidence="11 15" id="KW-0648">Protein biosynthesis</keyword>
<evidence type="ECO:0000259" key="17">
    <source>
        <dbReference type="Pfam" id="PF08264"/>
    </source>
</evidence>
<comment type="function">
    <text evidence="13 15">Catalyzes the attachment of isoleucine to tRNA(Ile). As IleRS can inadvertently accommodate and process structurally similar amino acids such as valine, to avoid such errors it has two additional distinct tRNA(Ile)-dependent editing activities. One activity is designated as 'pretransfer' editing and involves the hydrolysis of activated Val-AMP. The other activity is designated 'posttransfer' editing and involves deacylation of mischarged Val-tRNA(Ile).</text>
</comment>
<dbReference type="GO" id="GO:0002161">
    <property type="term" value="F:aminoacyl-tRNA deacylase activity"/>
    <property type="evidence" value="ECO:0007669"/>
    <property type="project" value="InterPro"/>
</dbReference>
<dbReference type="PANTHER" id="PTHR42780:SF1">
    <property type="entry name" value="ISOLEUCINE--TRNA LIGASE, CYTOPLASMIC"/>
    <property type="match status" value="1"/>
</dbReference>
<dbReference type="InterPro" id="IPR002300">
    <property type="entry name" value="aa-tRNA-synth_Ia"/>
</dbReference>